<organism evidence="1 2">
    <name type="scientific">Liparis tanakae</name>
    <name type="common">Tanaka's snailfish</name>
    <dbReference type="NCBI Taxonomy" id="230148"/>
    <lineage>
        <taxon>Eukaryota</taxon>
        <taxon>Metazoa</taxon>
        <taxon>Chordata</taxon>
        <taxon>Craniata</taxon>
        <taxon>Vertebrata</taxon>
        <taxon>Euteleostomi</taxon>
        <taxon>Actinopterygii</taxon>
        <taxon>Neopterygii</taxon>
        <taxon>Teleostei</taxon>
        <taxon>Neoteleostei</taxon>
        <taxon>Acanthomorphata</taxon>
        <taxon>Eupercaria</taxon>
        <taxon>Perciformes</taxon>
        <taxon>Cottioidei</taxon>
        <taxon>Cottales</taxon>
        <taxon>Liparidae</taxon>
        <taxon>Liparis</taxon>
    </lineage>
</organism>
<gene>
    <name evidence="1" type="ORF">EYF80_027296</name>
</gene>
<proteinExistence type="predicted"/>
<protein>
    <submittedName>
        <fullName evidence="1">Uncharacterized protein</fullName>
    </submittedName>
</protein>
<comment type="caution">
    <text evidence="1">The sequence shown here is derived from an EMBL/GenBank/DDBJ whole genome shotgun (WGS) entry which is preliminary data.</text>
</comment>
<dbReference type="EMBL" id="SRLO01000292">
    <property type="protein sequence ID" value="TNN62493.1"/>
    <property type="molecule type" value="Genomic_DNA"/>
</dbReference>
<sequence length="72" mass="7859">MATKKRSWRTQEAGAARALRGGCRWRLTLGSQRQRVAVLSSVRRGAGPDGEAGPCREDAATQNWVSSRGYVL</sequence>
<dbReference type="Proteomes" id="UP000314294">
    <property type="component" value="Unassembled WGS sequence"/>
</dbReference>
<dbReference type="AlphaFoldDB" id="A0A4Z2HBV8"/>
<keyword evidence="2" id="KW-1185">Reference proteome</keyword>
<name>A0A4Z2HBV8_9TELE</name>
<reference evidence="1 2" key="1">
    <citation type="submission" date="2019-03" db="EMBL/GenBank/DDBJ databases">
        <title>First draft genome of Liparis tanakae, snailfish: a comprehensive survey of snailfish specific genes.</title>
        <authorList>
            <person name="Kim W."/>
            <person name="Song I."/>
            <person name="Jeong J.-H."/>
            <person name="Kim D."/>
            <person name="Kim S."/>
            <person name="Ryu S."/>
            <person name="Song J.Y."/>
            <person name="Lee S.K."/>
        </authorList>
    </citation>
    <scope>NUCLEOTIDE SEQUENCE [LARGE SCALE GENOMIC DNA]</scope>
    <source>
        <tissue evidence="1">Muscle</tissue>
    </source>
</reference>
<evidence type="ECO:0000313" key="1">
    <source>
        <dbReference type="EMBL" id="TNN62493.1"/>
    </source>
</evidence>
<accession>A0A4Z2HBV8</accession>
<evidence type="ECO:0000313" key="2">
    <source>
        <dbReference type="Proteomes" id="UP000314294"/>
    </source>
</evidence>